<name>A0A2L0ET63_SORCE</name>
<dbReference type="Pfam" id="PF13450">
    <property type="entry name" value="NAD_binding_8"/>
    <property type="match status" value="1"/>
</dbReference>
<dbReference type="PANTHER" id="PTHR42923:SF46">
    <property type="entry name" value="AMINE OXIDASE"/>
    <property type="match status" value="1"/>
</dbReference>
<dbReference type="AlphaFoldDB" id="A0A2L0ET63"/>
<organism evidence="3 4">
    <name type="scientific">Sorangium cellulosum</name>
    <name type="common">Polyangium cellulosum</name>
    <dbReference type="NCBI Taxonomy" id="56"/>
    <lineage>
        <taxon>Bacteria</taxon>
        <taxon>Pseudomonadati</taxon>
        <taxon>Myxococcota</taxon>
        <taxon>Polyangia</taxon>
        <taxon>Polyangiales</taxon>
        <taxon>Polyangiaceae</taxon>
        <taxon>Sorangium</taxon>
    </lineage>
</organism>
<protein>
    <submittedName>
        <fullName evidence="3">FAD-dependent oxidoreductase</fullName>
    </submittedName>
</protein>
<dbReference type="OrthoDB" id="8845488at2"/>
<dbReference type="RefSeq" id="WP_104981297.1">
    <property type="nucleotide sequence ID" value="NZ_CP012673.1"/>
</dbReference>
<evidence type="ECO:0000259" key="2">
    <source>
        <dbReference type="Pfam" id="PF01593"/>
    </source>
</evidence>
<dbReference type="PANTHER" id="PTHR42923">
    <property type="entry name" value="PROTOPORPHYRINOGEN OXIDASE"/>
    <property type="match status" value="1"/>
</dbReference>
<evidence type="ECO:0000256" key="1">
    <source>
        <dbReference type="SAM" id="MobiDB-lite"/>
    </source>
</evidence>
<dbReference type="GO" id="GO:0016491">
    <property type="term" value="F:oxidoreductase activity"/>
    <property type="evidence" value="ECO:0007669"/>
    <property type="project" value="InterPro"/>
</dbReference>
<dbReference type="EMBL" id="CP012673">
    <property type="protein sequence ID" value="AUX42487.1"/>
    <property type="molecule type" value="Genomic_DNA"/>
</dbReference>
<dbReference type="InterPro" id="IPR050464">
    <property type="entry name" value="Zeta_carotene_desat/Oxidored"/>
</dbReference>
<gene>
    <name evidence="3" type="ORF">SOCE26_039200</name>
</gene>
<dbReference type="InterPro" id="IPR036188">
    <property type="entry name" value="FAD/NAD-bd_sf"/>
</dbReference>
<dbReference type="Proteomes" id="UP000238348">
    <property type="component" value="Chromosome"/>
</dbReference>
<accession>A0A2L0ET63</accession>
<feature type="region of interest" description="Disordered" evidence="1">
    <location>
        <begin position="555"/>
        <end position="576"/>
    </location>
</feature>
<evidence type="ECO:0000313" key="3">
    <source>
        <dbReference type="EMBL" id="AUX42487.1"/>
    </source>
</evidence>
<reference evidence="3 4" key="1">
    <citation type="submission" date="2015-09" db="EMBL/GenBank/DDBJ databases">
        <title>Sorangium comparison.</title>
        <authorList>
            <person name="Zaburannyi N."/>
            <person name="Bunk B."/>
            <person name="Overmann J."/>
            <person name="Mueller R."/>
        </authorList>
    </citation>
    <scope>NUCLEOTIDE SEQUENCE [LARGE SCALE GENOMIC DNA]</scope>
    <source>
        <strain evidence="3 4">So ce26</strain>
    </source>
</reference>
<evidence type="ECO:0000313" key="4">
    <source>
        <dbReference type="Proteomes" id="UP000238348"/>
    </source>
</evidence>
<dbReference type="InterPro" id="IPR002937">
    <property type="entry name" value="Amino_oxidase"/>
</dbReference>
<dbReference type="Pfam" id="PF01593">
    <property type="entry name" value="Amino_oxidase"/>
    <property type="match status" value="1"/>
</dbReference>
<proteinExistence type="predicted"/>
<dbReference type="Gene3D" id="3.50.50.60">
    <property type="entry name" value="FAD/NAD(P)-binding domain"/>
    <property type="match status" value="1"/>
</dbReference>
<dbReference type="SUPFAM" id="SSF51905">
    <property type="entry name" value="FAD/NAD(P)-binding domain"/>
    <property type="match status" value="1"/>
</dbReference>
<feature type="compositionally biased region" description="Basic and acidic residues" evidence="1">
    <location>
        <begin position="556"/>
        <end position="570"/>
    </location>
</feature>
<feature type="domain" description="Amine oxidase" evidence="2">
    <location>
        <begin position="246"/>
        <end position="500"/>
    </location>
</feature>
<sequence>MSKKRVVILGGGIGGLSAAHELARDFEVHVYEADRHLGGKARSQFKAGTGAGHRRDLPGEHGFRFFPAFYQHVIDTMRRTPRPGGGTIADNLVGCMEMAIVEQDRGPQVLPRRRPENIGDFFRVVDAVESFFAGSDVCPTDIALFGSKMLAFMCSSDERRLGELERMSFWDFVDGPRYTPRFQSYINSSRFMVAMDAKRGSARTIASKALQILLDFQRPAGANDRVLNGPTTLQWLDPWEQHLRGLGVTFHLEKRLIGLDFDGGRIRGARFEGSPGAVTADYFILALPLERAGACIDDAMIAADPALGRLRDATDMTAWMSGAQFYLRRDVPICNGHVAYADSPWALSSISQAQFWTPAAGPFSERYGDGQIHGVLSVDVCVWDQPGRFTAKTAAECTSAEEVLAEIWRQLQASLNGKGEVLRDEDRADWRLDDNIEFGPGGARNHTPLLVHPPGSWFRRPRAETQIHNLMLASDYVQTTTDLATMEGANEAARMAANAIFAREGLAAKAALFPVEEATGPLVKLAKKLDAQAWQRRDDRILELLSFSTPLEPTLEEAKAEQDQMEERLRRIAAQP</sequence>